<dbReference type="SUPFAM" id="SSF46785">
    <property type="entry name" value="Winged helix' DNA-binding domain"/>
    <property type="match status" value="1"/>
</dbReference>
<dbReference type="InterPro" id="IPR036390">
    <property type="entry name" value="WH_DNA-bd_sf"/>
</dbReference>
<evidence type="ECO:0000313" key="2">
    <source>
        <dbReference type="EMBL" id="KAF7190435.1"/>
    </source>
</evidence>
<protein>
    <recommendedName>
        <fullName evidence="4">DUF3253 domain-containing protein</fullName>
    </recommendedName>
</protein>
<comment type="caution">
    <text evidence="2">The sequence shown here is derived from an EMBL/GenBank/DDBJ whole genome shotgun (WGS) entry which is preliminary data.</text>
</comment>
<dbReference type="OrthoDB" id="2563170at2759"/>
<dbReference type="Pfam" id="PF11625">
    <property type="entry name" value="DUF3253"/>
    <property type="match status" value="1"/>
</dbReference>
<sequence>MPEDGSDGEHAILKRHLTDFLRKREPPKTFCPSEVARACSAAELTELGFASWRDAMPAIRDIAWQMRESGDLEILQKGNSVGGVGPDEVTGPIRIRRTAG</sequence>
<dbReference type="AlphaFoldDB" id="A0A8H6VGC9"/>
<gene>
    <name evidence="2" type="ORF">HII31_08149</name>
</gene>
<dbReference type="InterPro" id="IPR036388">
    <property type="entry name" value="WH-like_DNA-bd_sf"/>
</dbReference>
<evidence type="ECO:0008006" key="4">
    <source>
        <dbReference type="Google" id="ProtNLM"/>
    </source>
</evidence>
<dbReference type="InterPro" id="IPR021660">
    <property type="entry name" value="DUF3253"/>
</dbReference>
<dbReference type="Gene3D" id="1.10.10.10">
    <property type="entry name" value="Winged helix-like DNA-binding domain superfamily/Winged helix DNA-binding domain"/>
    <property type="match status" value="1"/>
</dbReference>
<dbReference type="EMBL" id="JABCIY010000169">
    <property type="protein sequence ID" value="KAF7190435.1"/>
    <property type="molecule type" value="Genomic_DNA"/>
</dbReference>
<proteinExistence type="predicted"/>
<dbReference type="Proteomes" id="UP000660729">
    <property type="component" value="Unassembled WGS sequence"/>
</dbReference>
<organism evidence="2 3">
    <name type="scientific">Pseudocercospora fuligena</name>
    <dbReference type="NCBI Taxonomy" id="685502"/>
    <lineage>
        <taxon>Eukaryota</taxon>
        <taxon>Fungi</taxon>
        <taxon>Dikarya</taxon>
        <taxon>Ascomycota</taxon>
        <taxon>Pezizomycotina</taxon>
        <taxon>Dothideomycetes</taxon>
        <taxon>Dothideomycetidae</taxon>
        <taxon>Mycosphaerellales</taxon>
        <taxon>Mycosphaerellaceae</taxon>
        <taxon>Pseudocercospora</taxon>
    </lineage>
</organism>
<reference evidence="2" key="1">
    <citation type="submission" date="2020-04" db="EMBL/GenBank/DDBJ databases">
        <title>Draft genome resource of the tomato pathogen Pseudocercospora fuligena.</title>
        <authorList>
            <person name="Zaccaron A."/>
        </authorList>
    </citation>
    <scope>NUCLEOTIDE SEQUENCE</scope>
    <source>
        <strain evidence="2">PF001</strain>
    </source>
</reference>
<feature type="region of interest" description="Disordered" evidence="1">
    <location>
        <begin position="77"/>
        <end position="100"/>
    </location>
</feature>
<evidence type="ECO:0000313" key="3">
    <source>
        <dbReference type="Proteomes" id="UP000660729"/>
    </source>
</evidence>
<accession>A0A8H6VGC9</accession>
<keyword evidence="3" id="KW-1185">Reference proteome</keyword>
<evidence type="ECO:0000256" key="1">
    <source>
        <dbReference type="SAM" id="MobiDB-lite"/>
    </source>
</evidence>
<name>A0A8H6VGC9_9PEZI</name>